<dbReference type="InterPro" id="IPR001254">
    <property type="entry name" value="Trypsin_dom"/>
</dbReference>
<dbReference type="PROSITE" id="PS00134">
    <property type="entry name" value="TRYPSIN_HIS"/>
    <property type="match status" value="1"/>
</dbReference>
<keyword evidence="4" id="KW-0720">Serine protease</keyword>
<dbReference type="InterPro" id="IPR001314">
    <property type="entry name" value="Peptidase_S1A"/>
</dbReference>
<keyword evidence="5" id="KW-0812">Transmembrane</keyword>
<keyword evidence="2 4" id="KW-0378">Hydrolase</keyword>
<comment type="caution">
    <text evidence="7">The sequence shown here is derived from an EMBL/GenBank/DDBJ whole genome shotgun (WGS) entry which is preliminary data.</text>
</comment>
<dbReference type="Pfam" id="PF00089">
    <property type="entry name" value="Trypsin"/>
    <property type="match status" value="1"/>
</dbReference>
<dbReference type="GO" id="GO:0006508">
    <property type="term" value="P:proteolysis"/>
    <property type="evidence" value="ECO:0007669"/>
    <property type="project" value="UniProtKB-KW"/>
</dbReference>
<dbReference type="PANTHER" id="PTHR24252">
    <property type="entry name" value="ACROSIN-RELATED"/>
    <property type="match status" value="1"/>
</dbReference>
<dbReference type="SMART" id="SM00020">
    <property type="entry name" value="Tryp_SPc"/>
    <property type="match status" value="1"/>
</dbReference>
<evidence type="ECO:0000256" key="3">
    <source>
        <dbReference type="ARBA" id="ARBA00023157"/>
    </source>
</evidence>
<protein>
    <recommendedName>
        <fullName evidence="6">Peptidase S1 domain-containing protein</fullName>
    </recommendedName>
</protein>
<sequence length="341" mass="36097">MYKVLGIIFILLLPWQVAGANTDRMMRIVGGNPAGQNAWPSVVAIKTTATGEVLCGGNLIHPLWVLTAAHCVQGEAAGLSYEYTPPDMVIFSGAIGLDSPKGRHMNVSRIVVHPHYNPRSGVNDLALLMLSAPLEGATMPVYANNPPPGTAATVVGWGARQANGKDGIPANYPRTLQQVSIPIVDNAVCNRPNAYGGKIQSNMLCAGLPEGGKDACVGDSGGPLMVRLNGVYRQVGIVSQGDGCARPGKYGIYTRVANYAPWIQQYAPPPYAGMPITTPDNPKMLYPGGAGGMDLAWFIGVLSAILIAFGVRMSVKRAKYCQVPPVYAADASPRKARTETR</sequence>
<keyword evidence="1 4" id="KW-0645">Protease</keyword>
<dbReference type="AlphaFoldDB" id="A0A1Y1QVK4"/>
<dbReference type="PROSITE" id="PS50240">
    <property type="entry name" value="TRYPSIN_DOM"/>
    <property type="match status" value="1"/>
</dbReference>
<name>A0A1Y1QVK4_9GAMM</name>
<dbReference type="InterPro" id="IPR018114">
    <property type="entry name" value="TRYPSIN_HIS"/>
</dbReference>
<dbReference type="PANTHER" id="PTHR24252:SF17">
    <property type="entry name" value="SUPPRESSOR OF TUMORIGENICITY 14 PROTEIN HOMOLOG-RELATED"/>
    <property type="match status" value="1"/>
</dbReference>
<proteinExistence type="predicted"/>
<dbReference type="CDD" id="cd00190">
    <property type="entry name" value="Tryp_SPc"/>
    <property type="match status" value="1"/>
</dbReference>
<feature type="domain" description="Peptidase S1" evidence="6">
    <location>
        <begin position="28"/>
        <end position="268"/>
    </location>
</feature>
<dbReference type="Proteomes" id="UP000192491">
    <property type="component" value="Unassembled WGS sequence"/>
</dbReference>
<evidence type="ECO:0000313" key="7">
    <source>
        <dbReference type="EMBL" id="OQX14338.1"/>
    </source>
</evidence>
<evidence type="ECO:0000256" key="1">
    <source>
        <dbReference type="ARBA" id="ARBA00022670"/>
    </source>
</evidence>
<keyword evidence="5" id="KW-1133">Transmembrane helix</keyword>
<dbReference type="GO" id="GO:0004252">
    <property type="term" value="F:serine-type endopeptidase activity"/>
    <property type="evidence" value="ECO:0007669"/>
    <property type="project" value="InterPro"/>
</dbReference>
<evidence type="ECO:0000313" key="8">
    <source>
        <dbReference type="Proteomes" id="UP000192491"/>
    </source>
</evidence>
<accession>A0A1Y1QVK4</accession>
<reference evidence="7 8" key="1">
    <citation type="submission" date="2017-01" db="EMBL/GenBank/DDBJ databases">
        <title>Novel large sulfur bacteria in the metagenomes of groundwater-fed chemosynthetic microbial mats in the Lake Huron basin.</title>
        <authorList>
            <person name="Sharrar A.M."/>
            <person name="Flood B.E."/>
            <person name="Bailey J.V."/>
            <person name="Jones D.S."/>
            <person name="Biddanda B."/>
            <person name="Ruberg S.A."/>
            <person name="Marcus D.N."/>
            <person name="Dick G.J."/>
        </authorList>
    </citation>
    <scope>NUCLEOTIDE SEQUENCE [LARGE SCALE GENOMIC DNA]</scope>
    <source>
        <strain evidence="7">A8</strain>
    </source>
</reference>
<dbReference type="InterPro" id="IPR043504">
    <property type="entry name" value="Peptidase_S1_PA_chymotrypsin"/>
</dbReference>
<dbReference type="InterPro" id="IPR033116">
    <property type="entry name" value="TRYPSIN_SER"/>
</dbReference>
<dbReference type="EMBL" id="MTEJ01000031">
    <property type="protein sequence ID" value="OQX14338.1"/>
    <property type="molecule type" value="Genomic_DNA"/>
</dbReference>
<dbReference type="SUPFAM" id="SSF50494">
    <property type="entry name" value="Trypsin-like serine proteases"/>
    <property type="match status" value="1"/>
</dbReference>
<dbReference type="Gene3D" id="2.40.10.10">
    <property type="entry name" value="Trypsin-like serine proteases"/>
    <property type="match status" value="1"/>
</dbReference>
<evidence type="ECO:0000256" key="5">
    <source>
        <dbReference type="SAM" id="Phobius"/>
    </source>
</evidence>
<evidence type="ECO:0000259" key="6">
    <source>
        <dbReference type="PROSITE" id="PS50240"/>
    </source>
</evidence>
<dbReference type="PROSITE" id="PS00135">
    <property type="entry name" value="TRYPSIN_SER"/>
    <property type="match status" value="1"/>
</dbReference>
<organism evidence="7 8">
    <name type="scientific">Thiothrix lacustris</name>
    <dbReference type="NCBI Taxonomy" id="525917"/>
    <lineage>
        <taxon>Bacteria</taxon>
        <taxon>Pseudomonadati</taxon>
        <taxon>Pseudomonadota</taxon>
        <taxon>Gammaproteobacteria</taxon>
        <taxon>Thiotrichales</taxon>
        <taxon>Thiotrichaceae</taxon>
        <taxon>Thiothrix</taxon>
    </lineage>
</organism>
<gene>
    <name evidence="7" type="ORF">BWK73_09835</name>
</gene>
<feature type="transmembrane region" description="Helical" evidence="5">
    <location>
        <begin position="284"/>
        <end position="309"/>
    </location>
</feature>
<dbReference type="PRINTS" id="PR00722">
    <property type="entry name" value="CHYMOTRYPSIN"/>
</dbReference>
<evidence type="ECO:0000256" key="2">
    <source>
        <dbReference type="ARBA" id="ARBA00022801"/>
    </source>
</evidence>
<evidence type="ECO:0000256" key="4">
    <source>
        <dbReference type="RuleBase" id="RU363034"/>
    </source>
</evidence>
<keyword evidence="5" id="KW-0472">Membrane</keyword>
<dbReference type="FunFam" id="2.40.10.10:FF:000003">
    <property type="entry name" value="Transmembrane serine protease 3"/>
    <property type="match status" value="1"/>
</dbReference>
<dbReference type="InterPro" id="IPR009003">
    <property type="entry name" value="Peptidase_S1_PA"/>
</dbReference>
<keyword evidence="3" id="KW-1015">Disulfide bond</keyword>